<feature type="domain" description="PI3K/PI4K catalytic" evidence="10">
    <location>
        <begin position="84"/>
        <end position="437"/>
    </location>
</feature>
<evidence type="ECO:0000313" key="11">
    <source>
        <dbReference type="Proteomes" id="UP000050791"/>
    </source>
</evidence>
<evidence type="ECO:0000313" key="12">
    <source>
        <dbReference type="WBParaSite" id="SMTH1_67690.1"/>
    </source>
</evidence>
<dbReference type="Proteomes" id="UP000050791">
    <property type="component" value="Unassembled WGS sequence"/>
</dbReference>
<dbReference type="GO" id="GO:0005524">
    <property type="term" value="F:ATP binding"/>
    <property type="evidence" value="ECO:0007669"/>
    <property type="project" value="UniProtKB-UniRule"/>
</dbReference>
<keyword evidence="7 9" id="KW-0067">ATP-binding</keyword>
<reference evidence="12" key="1">
    <citation type="submission" date="2023-11" db="UniProtKB">
        <authorList>
            <consortium name="WormBaseParasite"/>
        </authorList>
    </citation>
    <scope>IDENTIFICATION</scope>
</reference>
<name>A0AA85BQ83_9TREM</name>
<keyword evidence="8 9" id="KW-0472">Membrane</keyword>
<evidence type="ECO:0000256" key="4">
    <source>
        <dbReference type="ARBA" id="ARBA00022679"/>
    </source>
</evidence>
<dbReference type="GO" id="GO:0007030">
    <property type="term" value="P:Golgi organization"/>
    <property type="evidence" value="ECO:0007669"/>
    <property type="project" value="TreeGrafter"/>
</dbReference>
<dbReference type="PANTHER" id="PTHR12865:SF1">
    <property type="entry name" value="PHOSPHATIDYLINOSITOL 4-KINASE TYPE 2"/>
    <property type="match status" value="1"/>
</dbReference>
<evidence type="ECO:0000256" key="8">
    <source>
        <dbReference type="ARBA" id="ARBA00023136"/>
    </source>
</evidence>
<dbReference type="EC" id="2.7.1.67" evidence="9"/>
<evidence type="ECO:0000256" key="7">
    <source>
        <dbReference type="ARBA" id="ARBA00022840"/>
    </source>
</evidence>
<evidence type="ECO:0000256" key="6">
    <source>
        <dbReference type="ARBA" id="ARBA00022777"/>
    </source>
</evidence>
<evidence type="ECO:0000256" key="3">
    <source>
        <dbReference type="ARBA" id="ARBA00022475"/>
    </source>
</evidence>
<evidence type="ECO:0000256" key="5">
    <source>
        <dbReference type="ARBA" id="ARBA00022741"/>
    </source>
</evidence>
<dbReference type="WBParaSite" id="SMTH1_67690.1">
    <property type="protein sequence ID" value="SMTH1_67690.1"/>
    <property type="gene ID" value="SMTH1_67690"/>
</dbReference>
<organism evidence="11 12">
    <name type="scientific">Schistosoma mattheei</name>
    <dbReference type="NCBI Taxonomy" id="31246"/>
    <lineage>
        <taxon>Eukaryota</taxon>
        <taxon>Metazoa</taxon>
        <taxon>Spiralia</taxon>
        <taxon>Lophotrochozoa</taxon>
        <taxon>Platyhelminthes</taxon>
        <taxon>Trematoda</taxon>
        <taxon>Digenea</taxon>
        <taxon>Strigeidida</taxon>
        <taxon>Schistosomatoidea</taxon>
        <taxon>Schistosomatidae</taxon>
        <taxon>Schistosoma</taxon>
    </lineage>
</organism>
<keyword evidence="3" id="KW-1003">Cell membrane</keyword>
<dbReference type="GO" id="GO:0007032">
    <property type="term" value="P:endosome organization"/>
    <property type="evidence" value="ECO:0007669"/>
    <property type="project" value="TreeGrafter"/>
</dbReference>
<dbReference type="GO" id="GO:0046854">
    <property type="term" value="P:phosphatidylinositol phosphate biosynthetic process"/>
    <property type="evidence" value="ECO:0007669"/>
    <property type="project" value="UniProtKB-UniRule"/>
</dbReference>
<evidence type="ECO:0000256" key="1">
    <source>
        <dbReference type="ARBA" id="ARBA00004236"/>
    </source>
</evidence>
<sequence>MPSLGIISVYGDSFRNHTLKADVDGFLLEDLNMTAQNHDENAPLLGDVSDNFSPDSYSPLVNEIHNDSDFKNVLQSALQAIESGILPERIYQGSSGSYFVKNANGEKIAVFKPKDEEPYGKLNPKWTKWMHKHCCPCCFGRSCLVPNQGYLSEAGASLVDQRLRLNIVPRTRVVRLVSESFNYSTVDRAKSRTKQHFASRFPELGRHFNRLGLPPKIGSFQLFVSGCRDADYWLRHFDNESLPKPTASEFRFQFEKLVILDYLIRNTDKISLTNMTNQFNLFSDHLKIKSWNDNWLIRYQSSELKEDTDETNKDDWGVVDMPKIELFAIDNGLSFPFKHPDEWRAYPFYWAWLPIAKEPFSNAIKEAVLPLLSDMHFINSLVRDLHNLFKVDPGFDLSTFHKQMSVLRGQVVNLVAALRDSKSPYDLVRMPVLTLELSTKKRSTRHNWPHRRLAAGFAQNENVPEISTYRNNYNNLTIDVNPTNSVQTNQDSVFTENQTNNLVDCDNIINLDSCQPDVNSEHTHEIDIVSAATGSGGVDDDDDDDALEHGLVALPTFRSKQIMLNNNNDSKQTEVDLADSAGDDADENDEQRFNLRYYKKPFFTWF</sequence>
<accession>A0AA85BQ83</accession>
<proteinExistence type="inferred from homology"/>
<protein>
    <recommendedName>
        <fullName evidence="9">Phosphatidylinositol 4-kinase type 2</fullName>
        <ecNumber evidence="9">2.7.1.67</ecNumber>
    </recommendedName>
</protein>
<dbReference type="GO" id="GO:0004430">
    <property type="term" value="F:1-phosphatidylinositol 4-kinase activity"/>
    <property type="evidence" value="ECO:0007669"/>
    <property type="project" value="UniProtKB-UniRule"/>
</dbReference>
<dbReference type="PROSITE" id="PS50290">
    <property type="entry name" value="PI3_4_KINASE_3"/>
    <property type="match status" value="1"/>
</dbReference>
<dbReference type="PANTHER" id="PTHR12865">
    <property type="entry name" value="PHOSPHATIDYLINOSITOL 4-KINASE TYPE-II"/>
    <property type="match status" value="1"/>
</dbReference>
<keyword evidence="6 9" id="KW-0418">Kinase</keyword>
<dbReference type="InterPro" id="IPR000403">
    <property type="entry name" value="PI3/4_kinase_cat_dom"/>
</dbReference>
<evidence type="ECO:0000259" key="10">
    <source>
        <dbReference type="PROSITE" id="PS50290"/>
    </source>
</evidence>
<comment type="subcellular location">
    <subcellularLocation>
        <location evidence="1">Cell membrane</location>
    </subcellularLocation>
    <subcellularLocation>
        <location evidence="9">Membrane</location>
        <topology evidence="9">Peripheral membrane protein</topology>
    </subcellularLocation>
</comment>
<evidence type="ECO:0000256" key="9">
    <source>
        <dbReference type="RuleBase" id="RU367084"/>
    </source>
</evidence>
<dbReference type="GO" id="GO:0005886">
    <property type="term" value="C:plasma membrane"/>
    <property type="evidence" value="ECO:0007669"/>
    <property type="project" value="UniProtKB-SubCell"/>
</dbReference>
<keyword evidence="5 9" id="KW-0547">Nucleotide-binding</keyword>
<dbReference type="InterPro" id="IPR039756">
    <property type="entry name" value="Lsb6/PI4K2"/>
</dbReference>
<dbReference type="GO" id="GO:0005765">
    <property type="term" value="C:lysosomal membrane"/>
    <property type="evidence" value="ECO:0007669"/>
    <property type="project" value="TreeGrafter"/>
</dbReference>
<dbReference type="Pfam" id="PF00454">
    <property type="entry name" value="PI3_PI4_kinase"/>
    <property type="match status" value="1"/>
</dbReference>
<dbReference type="AlphaFoldDB" id="A0AA85BQ83"/>
<keyword evidence="4 9" id="KW-0808">Transferase</keyword>
<evidence type="ECO:0000256" key="2">
    <source>
        <dbReference type="ARBA" id="ARBA00008941"/>
    </source>
</evidence>
<dbReference type="GO" id="GO:0005802">
    <property type="term" value="C:trans-Golgi network"/>
    <property type="evidence" value="ECO:0007669"/>
    <property type="project" value="TreeGrafter"/>
</dbReference>
<comment type="similarity">
    <text evidence="2 9">Belongs to the PI3/PI4-kinase family. Type II PI4K subfamily.</text>
</comment>
<comment type="catalytic activity">
    <reaction evidence="9">
        <text>a 1,2-diacyl-sn-glycero-3-phospho-(1D-myo-inositol) + ATP = a 1,2-diacyl-sn-glycero-3-phospho-(1D-myo-inositol 4-phosphate) + ADP + H(+)</text>
        <dbReference type="Rhea" id="RHEA:19877"/>
        <dbReference type="ChEBI" id="CHEBI:15378"/>
        <dbReference type="ChEBI" id="CHEBI:30616"/>
        <dbReference type="ChEBI" id="CHEBI:57880"/>
        <dbReference type="ChEBI" id="CHEBI:58178"/>
        <dbReference type="ChEBI" id="CHEBI:456216"/>
        <dbReference type="EC" id="2.7.1.67"/>
    </reaction>
</comment>
<dbReference type="GO" id="GO:0005768">
    <property type="term" value="C:endosome"/>
    <property type="evidence" value="ECO:0007669"/>
    <property type="project" value="TreeGrafter"/>
</dbReference>